<dbReference type="GO" id="GO:0072686">
    <property type="term" value="C:mitotic spindle"/>
    <property type="evidence" value="ECO:0007669"/>
    <property type="project" value="TreeGrafter"/>
</dbReference>
<reference evidence="1" key="3">
    <citation type="submission" date="2025-09" db="UniProtKB">
        <authorList>
            <consortium name="Ensembl"/>
        </authorList>
    </citation>
    <scope>IDENTIFICATION</scope>
</reference>
<reference evidence="1 2" key="1">
    <citation type="journal article" date="2014" name="Nat. Genet.">
        <title>Whole-genome sequence of a flatfish provides insights into ZW sex chromosome evolution and adaptation to a benthic lifestyle.</title>
        <authorList>
            <person name="Chen S."/>
            <person name="Zhang G."/>
            <person name="Shao C."/>
            <person name="Huang Q."/>
            <person name="Liu G."/>
            <person name="Zhang P."/>
            <person name="Song W."/>
            <person name="An N."/>
            <person name="Chalopin D."/>
            <person name="Volff J.N."/>
            <person name="Hong Y."/>
            <person name="Li Q."/>
            <person name="Sha Z."/>
            <person name="Zhou H."/>
            <person name="Xie M."/>
            <person name="Yu Q."/>
            <person name="Liu Y."/>
            <person name="Xiang H."/>
            <person name="Wang N."/>
            <person name="Wu K."/>
            <person name="Yang C."/>
            <person name="Zhou Q."/>
            <person name="Liao X."/>
            <person name="Yang L."/>
            <person name="Hu Q."/>
            <person name="Zhang J."/>
            <person name="Meng L."/>
            <person name="Jin L."/>
            <person name="Tian Y."/>
            <person name="Lian J."/>
            <person name="Yang J."/>
            <person name="Miao G."/>
            <person name="Liu S."/>
            <person name="Liang Z."/>
            <person name="Yan F."/>
            <person name="Li Y."/>
            <person name="Sun B."/>
            <person name="Zhang H."/>
            <person name="Zhang J."/>
            <person name="Zhu Y."/>
            <person name="Du M."/>
            <person name="Zhao Y."/>
            <person name="Schartl M."/>
            <person name="Tang Q."/>
            <person name="Wang J."/>
        </authorList>
    </citation>
    <scope>NUCLEOTIDE SEQUENCE</scope>
</reference>
<name>A0A3P8UT60_CYNSE</name>
<accession>A0A3P8UT60</accession>
<evidence type="ECO:0000313" key="2">
    <source>
        <dbReference type="Proteomes" id="UP000265120"/>
    </source>
</evidence>
<keyword evidence="2" id="KW-1185">Reference proteome</keyword>
<reference evidence="1" key="2">
    <citation type="submission" date="2025-08" db="UniProtKB">
        <authorList>
            <consortium name="Ensembl"/>
        </authorList>
    </citation>
    <scope>IDENTIFICATION</scope>
</reference>
<dbReference type="STRING" id="244447.ENSCSEP00000005019"/>
<dbReference type="InterPro" id="IPR005314">
    <property type="entry name" value="Peptidase_C50"/>
</dbReference>
<dbReference type="GO" id="GO:0051307">
    <property type="term" value="P:meiotic chromosome separation"/>
    <property type="evidence" value="ECO:0007669"/>
    <property type="project" value="TreeGrafter"/>
</dbReference>
<dbReference type="GO" id="GO:0004197">
    <property type="term" value="F:cysteine-type endopeptidase activity"/>
    <property type="evidence" value="ECO:0007669"/>
    <property type="project" value="InterPro"/>
</dbReference>
<sequence>MLLLLLKAQYYYSTGKVAEGVPLLCDVLKQVNECRQSKSWYLLRARALQTCSAYLNLDTAVLPQAERRLVSQHGFGSPDSPLYEGLKLLCSLLVTLVGKGLYGTNDGSSDVRFIDQGDNLLVKWQLLSDLLNCSVRMVAVRSSCGAVNDARLQCLEALKLANKLHAPGQYVLYTHTHRVHRSTRYFVFIFTTFPVNI</sequence>
<organism evidence="1 2">
    <name type="scientific">Cynoglossus semilaevis</name>
    <name type="common">Tongue sole</name>
    <dbReference type="NCBI Taxonomy" id="244447"/>
    <lineage>
        <taxon>Eukaryota</taxon>
        <taxon>Metazoa</taxon>
        <taxon>Chordata</taxon>
        <taxon>Craniata</taxon>
        <taxon>Vertebrata</taxon>
        <taxon>Euteleostomi</taxon>
        <taxon>Actinopterygii</taxon>
        <taxon>Neopterygii</taxon>
        <taxon>Teleostei</taxon>
        <taxon>Neoteleostei</taxon>
        <taxon>Acanthomorphata</taxon>
        <taxon>Carangaria</taxon>
        <taxon>Pleuronectiformes</taxon>
        <taxon>Pleuronectoidei</taxon>
        <taxon>Cynoglossidae</taxon>
        <taxon>Cynoglossinae</taxon>
        <taxon>Cynoglossus</taxon>
    </lineage>
</organism>
<dbReference type="GO" id="GO:0005813">
    <property type="term" value="C:centrosome"/>
    <property type="evidence" value="ECO:0007669"/>
    <property type="project" value="TreeGrafter"/>
</dbReference>
<dbReference type="InParanoid" id="A0A3P8UT60"/>
<dbReference type="Proteomes" id="UP000265120">
    <property type="component" value="Chromosome 11"/>
</dbReference>
<protein>
    <submittedName>
        <fullName evidence="1">Uncharacterized protein</fullName>
    </submittedName>
</protein>
<dbReference type="GO" id="GO:0006508">
    <property type="term" value="P:proteolysis"/>
    <property type="evidence" value="ECO:0007669"/>
    <property type="project" value="InterPro"/>
</dbReference>
<proteinExistence type="predicted"/>
<dbReference type="GO" id="GO:0005634">
    <property type="term" value="C:nucleus"/>
    <property type="evidence" value="ECO:0007669"/>
    <property type="project" value="InterPro"/>
</dbReference>
<dbReference type="PANTHER" id="PTHR12792">
    <property type="entry name" value="EXTRA SPINDLE POLES 1-RELATED"/>
    <property type="match status" value="1"/>
</dbReference>
<dbReference type="Ensembl" id="ENSCSET00000005075.1">
    <property type="protein sequence ID" value="ENSCSEP00000005019.1"/>
    <property type="gene ID" value="ENSCSEG00000003252.1"/>
</dbReference>
<dbReference type="AlphaFoldDB" id="A0A3P8UT60"/>
<dbReference type="PANTHER" id="PTHR12792:SF0">
    <property type="entry name" value="SEPARIN"/>
    <property type="match status" value="1"/>
</dbReference>
<dbReference type="GO" id="GO:0005737">
    <property type="term" value="C:cytoplasm"/>
    <property type="evidence" value="ECO:0007669"/>
    <property type="project" value="TreeGrafter"/>
</dbReference>
<evidence type="ECO:0000313" key="1">
    <source>
        <dbReference type="Ensembl" id="ENSCSEP00000005019.1"/>
    </source>
</evidence>